<feature type="compositionally biased region" description="Acidic residues" evidence="13">
    <location>
        <begin position="446"/>
        <end position="469"/>
    </location>
</feature>
<reference evidence="14 15" key="1">
    <citation type="journal article" date="2018" name="Evol. Lett.">
        <title>Horizontal gene cluster transfer increased hallucinogenic mushroom diversity.</title>
        <authorList>
            <person name="Reynolds H.T."/>
            <person name="Vijayakumar V."/>
            <person name="Gluck-Thaler E."/>
            <person name="Korotkin H.B."/>
            <person name="Matheny P.B."/>
            <person name="Slot J.C."/>
        </authorList>
    </citation>
    <scope>NUCLEOTIDE SEQUENCE [LARGE SCALE GENOMIC DNA]</scope>
    <source>
        <strain evidence="14 15">2629</strain>
    </source>
</reference>
<dbReference type="GO" id="GO:0005634">
    <property type="term" value="C:nucleus"/>
    <property type="evidence" value="ECO:0007669"/>
    <property type="project" value="TreeGrafter"/>
</dbReference>
<evidence type="ECO:0000256" key="13">
    <source>
        <dbReference type="SAM" id="MobiDB-lite"/>
    </source>
</evidence>
<sequence>MESIQEPSNTEELRVTFYPELYLQRRIWILDMLRKEGVTKVLDVGCGEGQLLSSLAQPSPWLAPPPPSVLPPAPTSTELADDSILSPSYNDDEVPNLHMTEIHGLDISDEDLQFAIEAVKPPKQDDEIPNSPGHRFFHTSMQRWEDLSAKIWKGGLQTINNEFIDIECIVSTEVIEHLPNDVFPAFSAMLLGVYHPKYFLVTTPSYTFNARFTAPDAPRSARKGYPDPTGRTDRIFRHDDHKFEWTREEFASWCEDSAKEWGYKVNYTTIGRAQQKDLWGRDAELGGASQVAIFTRLDDDSKWREDKGRAAIAALGLVSEPHQLMASFKHEATAAAMKPQSLEFIARRVKGKMEEYRETFMRVEEMWFEREISDLCGGWIEMLVRAIEESPDLNLKRDVGGVRRGQSMWSIEIPGGVGSPVQQWNELASEDVPPEWSPYEGHYDDSDIEGDVSADTEGDDEESGQEDDSNVGWGTIPDSYLAAAPEDEKKAAWSEWGTWEANTLSTTATGWDADESGITTS</sequence>
<accession>A0A409VMZ6</accession>
<keyword evidence="6" id="KW-0949">S-adenosyl-L-methionine</keyword>
<dbReference type="EC" id="2.1.1.386" evidence="11"/>
<evidence type="ECO:0000313" key="15">
    <source>
        <dbReference type="Proteomes" id="UP000284842"/>
    </source>
</evidence>
<evidence type="ECO:0000256" key="3">
    <source>
        <dbReference type="ARBA" id="ARBA00021330"/>
    </source>
</evidence>
<protein>
    <recommendedName>
        <fullName evidence="3">Small RNA 2'-O-methyltransferase</fullName>
        <ecNumber evidence="11">2.1.1.386</ecNumber>
    </recommendedName>
</protein>
<dbReference type="GO" id="GO:0090486">
    <property type="term" value="F:small RNA 2'-O-methyltransferase activity"/>
    <property type="evidence" value="ECO:0007669"/>
    <property type="project" value="UniProtKB-EC"/>
</dbReference>
<dbReference type="Proteomes" id="UP000284842">
    <property type="component" value="Unassembled WGS sequence"/>
</dbReference>
<evidence type="ECO:0000256" key="10">
    <source>
        <dbReference type="ARBA" id="ARBA00023158"/>
    </source>
</evidence>
<dbReference type="InterPro" id="IPR029063">
    <property type="entry name" value="SAM-dependent_MTases_sf"/>
</dbReference>
<keyword evidence="7" id="KW-0479">Metal-binding</keyword>
<dbReference type="GO" id="GO:0046872">
    <property type="term" value="F:metal ion binding"/>
    <property type="evidence" value="ECO:0007669"/>
    <property type="project" value="UniProtKB-KW"/>
</dbReference>
<dbReference type="GO" id="GO:0030422">
    <property type="term" value="P:siRNA processing"/>
    <property type="evidence" value="ECO:0007669"/>
    <property type="project" value="TreeGrafter"/>
</dbReference>
<gene>
    <name evidence="14" type="ORF">CVT24_002851</name>
</gene>
<dbReference type="PANTHER" id="PTHR21404">
    <property type="entry name" value="HEN1"/>
    <property type="match status" value="1"/>
</dbReference>
<name>A0A409VMZ6_9AGAR</name>
<evidence type="ECO:0000313" key="14">
    <source>
        <dbReference type="EMBL" id="PPQ67630.1"/>
    </source>
</evidence>
<dbReference type="GO" id="GO:0001510">
    <property type="term" value="P:RNA methylation"/>
    <property type="evidence" value="ECO:0007669"/>
    <property type="project" value="InterPro"/>
</dbReference>
<comment type="similarity">
    <text evidence="2">Belongs to the methyltransferase superfamily. HEN1 family.</text>
</comment>
<dbReference type="Gene3D" id="3.40.50.150">
    <property type="entry name" value="Vaccinia Virus protein VP39"/>
    <property type="match status" value="1"/>
</dbReference>
<keyword evidence="9" id="KW-0694">RNA-binding</keyword>
<evidence type="ECO:0000256" key="1">
    <source>
        <dbReference type="ARBA" id="ARBA00001946"/>
    </source>
</evidence>
<dbReference type="InterPro" id="IPR026610">
    <property type="entry name" value="Hen1"/>
</dbReference>
<keyword evidence="5" id="KW-0808">Transferase</keyword>
<dbReference type="SUPFAM" id="SSF53335">
    <property type="entry name" value="S-adenosyl-L-methionine-dependent methyltransferases"/>
    <property type="match status" value="1"/>
</dbReference>
<proteinExistence type="inferred from homology"/>
<keyword evidence="4" id="KW-0489">Methyltransferase</keyword>
<dbReference type="GO" id="GO:0003723">
    <property type="term" value="F:RNA binding"/>
    <property type="evidence" value="ECO:0007669"/>
    <property type="project" value="UniProtKB-KW"/>
</dbReference>
<organism evidence="14 15">
    <name type="scientific">Panaeolus cyanescens</name>
    <dbReference type="NCBI Taxonomy" id="181874"/>
    <lineage>
        <taxon>Eukaryota</taxon>
        <taxon>Fungi</taxon>
        <taxon>Dikarya</taxon>
        <taxon>Basidiomycota</taxon>
        <taxon>Agaricomycotina</taxon>
        <taxon>Agaricomycetes</taxon>
        <taxon>Agaricomycetidae</taxon>
        <taxon>Agaricales</taxon>
        <taxon>Agaricineae</taxon>
        <taxon>Galeropsidaceae</taxon>
        <taxon>Panaeolus</taxon>
    </lineage>
</organism>
<comment type="catalytic activity">
    <reaction evidence="12">
        <text>small RNA 3'-end nucleotide + S-adenosyl-L-methionine = small RNA 3'-end 2'-O-methylnucleotide + S-adenosyl-L-homocysteine + H(+)</text>
        <dbReference type="Rhea" id="RHEA:37887"/>
        <dbReference type="Rhea" id="RHEA-COMP:10415"/>
        <dbReference type="Rhea" id="RHEA-COMP:10416"/>
        <dbReference type="ChEBI" id="CHEBI:15378"/>
        <dbReference type="ChEBI" id="CHEBI:57856"/>
        <dbReference type="ChEBI" id="CHEBI:59789"/>
        <dbReference type="ChEBI" id="CHEBI:74896"/>
        <dbReference type="ChEBI" id="CHEBI:74898"/>
        <dbReference type="EC" id="2.1.1.386"/>
    </reaction>
</comment>
<evidence type="ECO:0000256" key="8">
    <source>
        <dbReference type="ARBA" id="ARBA00022842"/>
    </source>
</evidence>
<dbReference type="PANTHER" id="PTHR21404:SF3">
    <property type="entry name" value="SMALL RNA 2'-O-METHYLTRANSFERASE"/>
    <property type="match status" value="1"/>
</dbReference>
<evidence type="ECO:0000256" key="7">
    <source>
        <dbReference type="ARBA" id="ARBA00022723"/>
    </source>
</evidence>
<evidence type="ECO:0000256" key="2">
    <source>
        <dbReference type="ARBA" id="ARBA00009026"/>
    </source>
</evidence>
<keyword evidence="8" id="KW-0460">Magnesium</keyword>
<dbReference type="AlphaFoldDB" id="A0A409VMZ6"/>
<evidence type="ECO:0000256" key="9">
    <source>
        <dbReference type="ARBA" id="ARBA00022884"/>
    </source>
</evidence>
<comment type="caution">
    <text evidence="14">The sequence shown here is derived from an EMBL/GenBank/DDBJ whole genome shotgun (WGS) entry which is preliminary data.</text>
</comment>
<keyword evidence="15" id="KW-1185">Reference proteome</keyword>
<dbReference type="InParanoid" id="A0A409VMZ6"/>
<dbReference type="GO" id="GO:0005737">
    <property type="term" value="C:cytoplasm"/>
    <property type="evidence" value="ECO:0007669"/>
    <property type="project" value="TreeGrafter"/>
</dbReference>
<evidence type="ECO:0000256" key="6">
    <source>
        <dbReference type="ARBA" id="ARBA00022691"/>
    </source>
</evidence>
<evidence type="ECO:0000256" key="11">
    <source>
        <dbReference type="ARBA" id="ARBA00035025"/>
    </source>
</evidence>
<evidence type="ECO:0000256" key="5">
    <source>
        <dbReference type="ARBA" id="ARBA00022679"/>
    </source>
</evidence>
<dbReference type="OrthoDB" id="2154311at2759"/>
<dbReference type="EMBL" id="NHTK01006022">
    <property type="protein sequence ID" value="PPQ67630.1"/>
    <property type="molecule type" value="Genomic_DNA"/>
</dbReference>
<feature type="compositionally biased region" description="Polar residues" evidence="13">
    <location>
        <begin position="500"/>
        <end position="509"/>
    </location>
</feature>
<comment type="cofactor">
    <cofactor evidence="1">
        <name>Mg(2+)</name>
        <dbReference type="ChEBI" id="CHEBI:18420"/>
    </cofactor>
</comment>
<evidence type="ECO:0000256" key="4">
    <source>
        <dbReference type="ARBA" id="ARBA00022603"/>
    </source>
</evidence>
<keyword evidence="10" id="KW-0943">RNA-mediated gene silencing</keyword>
<evidence type="ECO:0000256" key="12">
    <source>
        <dbReference type="ARBA" id="ARBA00048418"/>
    </source>
</evidence>
<feature type="region of interest" description="Disordered" evidence="13">
    <location>
        <begin position="431"/>
        <end position="521"/>
    </location>
</feature>